<dbReference type="InterPro" id="IPR058240">
    <property type="entry name" value="rSAM_sf"/>
</dbReference>
<keyword evidence="20" id="KW-1185">Reference proteome</keyword>
<evidence type="ECO:0000256" key="3">
    <source>
        <dbReference type="ARBA" id="ARBA00005493"/>
    </source>
</evidence>
<dbReference type="Gene3D" id="3.80.30.20">
    <property type="entry name" value="tm_1862 like domain"/>
    <property type="match status" value="1"/>
</dbReference>
<feature type="domain" description="Radical SAM core" evidence="18">
    <location>
        <begin position="36"/>
        <end position="273"/>
    </location>
</feature>
<evidence type="ECO:0000256" key="6">
    <source>
        <dbReference type="ARBA" id="ARBA00022490"/>
    </source>
</evidence>
<feature type="binding site" evidence="16">
    <location>
        <position position="162"/>
    </location>
    <ligand>
        <name>S-adenosyl-L-methionine</name>
        <dbReference type="ChEBI" id="CHEBI:59789"/>
        <label>2</label>
    </ligand>
</feature>
<keyword evidence="6 15" id="KW-0963">Cytoplasm</keyword>
<protein>
    <recommendedName>
        <fullName evidence="15">Coproporphyrinogen-III oxidase</fullName>
        <ecNumber evidence="15">1.3.98.3</ecNumber>
    </recommendedName>
</protein>
<feature type="binding site" evidence="16">
    <location>
        <position position="199"/>
    </location>
    <ligand>
        <name>S-adenosyl-L-methionine</name>
        <dbReference type="ChEBI" id="CHEBI:59789"/>
        <label>2</label>
    </ligand>
</feature>
<comment type="similarity">
    <text evidence="3 15">Belongs to the anaerobic coproporphyrinogen-III oxidase family.</text>
</comment>
<dbReference type="EMBL" id="AATQ01000022">
    <property type="protein sequence ID" value="EAU45731.1"/>
    <property type="molecule type" value="Genomic_DNA"/>
</dbReference>
<evidence type="ECO:0000256" key="1">
    <source>
        <dbReference type="ARBA" id="ARBA00004496"/>
    </source>
</evidence>
<dbReference type="AlphaFoldDB" id="Q0FNL3"/>
<dbReference type="EC" id="1.3.98.3" evidence="15"/>
<dbReference type="SFLD" id="SFLDS00029">
    <property type="entry name" value="Radical_SAM"/>
    <property type="match status" value="1"/>
</dbReference>
<dbReference type="InterPro" id="IPR007197">
    <property type="entry name" value="rSAM"/>
</dbReference>
<feature type="binding site" evidence="16">
    <location>
        <begin position="57"/>
        <end position="59"/>
    </location>
    <ligand>
        <name>S-adenosyl-L-methionine</name>
        <dbReference type="ChEBI" id="CHEBI:59789"/>
        <label>2</label>
    </ligand>
</feature>
<organism evidence="19 20">
    <name type="scientific">Salipiger bermudensis (strain DSM 26914 / JCM 13377 / KCTC 12554 / HTCC2601)</name>
    <name type="common">Pelagibaca bermudensis</name>
    <dbReference type="NCBI Taxonomy" id="314265"/>
    <lineage>
        <taxon>Bacteria</taxon>
        <taxon>Pseudomonadati</taxon>
        <taxon>Pseudomonadota</taxon>
        <taxon>Alphaproteobacteria</taxon>
        <taxon>Rhodobacterales</taxon>
        <taxon>Roseobacteraceae</taxon>
        <taxon>Salipiger</taxon>
    </lineage>
</organism>
<evidence type="ECO:0000256" key="7">
    <source>
        <dbReference type="ARBA" id="ARBA00022691"/>
    </source>
</evidence>
<evidence type="ECO:0000256" key="5">
    <source>
        <dbReference type="ARBA" id="ARBA00022485"/>
    </source>
</evidence>
<evidence type="ECO:0000313" key="20">
    <source>
        <dbReference type="Proteomes" id="UP000006230"/>
    </source>
</evidence>
<evidence type="ECO:0000256" key="17">
    <source>
        <dbReference type="PIRSR" id="PIRSR000167-2"/>
    </source>
</evidence>
<dbReference type="HOGENOM" id="CLU_027579_3_0_5"/>
<evidence type="ECO:0000256" key="2">
    <source>
        <dbReference type="ARBA" id="ARBA00004785"/>
    </source>
</evidence>
<dbReference type="InterPro" id="IPR023404">
    <property type="entry name" value="rSAM_horseshoe"/>
</dbReference>
<feature type="binding site" evidence="17">
    <location>
        <position position="55"/>
    </location>
    <ligand>
        <name>[4Fe-4S] cluster</name>
        <dbReference type="ChEBI" id="CHEBI:49883"/>
        <note>4Fe-4S-S-AdoMet</note>
    </ligand>
</feature>
<evidence type="ECO:0000259" key="18">
    <source>
        <dbReference type="PROSITE" id="PS51918"/>
    </source>
</evidence>
<dbReference type="InterPro" id="IPR034505">
    <property type="entry name" value="Coproporphyrinogen-III_oxidase"/>
</dbReference>
<dbReference type="CDD" id="cd01335">
    <property type="entry name" value="Radical_SAM"/>
    <property type="match status" value="1"/>
</dbReference>
<dbReference type="PANTHER" id="PTHR13932">
    <property type="entry name" value="COPROPORPHYRINIGEN III OXIDASE"/>
    <property type="match status" value="1"/>
</dbReference>
<dbReference type="GO" id="GO:0004109">
    <property type="term" value="F:coproporphyrinogen oxidase activity"/>
    <property type="evidence" value="ECO:0007669"/>
    <property type="project" value="InterPro"/>
</dbReference>
<dbReference type="PROSITE" id="PS51918">
    <property type="entry name" value="RADICAL_SAM"/>
    <property type="match status" value="1"/>
</dbReference>
<keyword evidence="9 15" id="KW-0560">Oxidoreductase</keyword>
<feature type="binding site" evidence="17">
    <location>
        <position position="58"/>
    </location>
    <ligand>
        <name>[4Fe-4S] cluster</name>
        <dbReference type="ChEBI" id="CHEBI:49883"/>
        <note>4Fe-4S-S-AdoMet</note>
    </ligand>
</feature>
<dbReference type="PIRSF" id="PIRSF000167">
    <property type="entry name" value="HemN"/>
    <property type="match status" value="1"/>
</dbReference>
<comment type="subcellular location">
    <subcellularLocation>
        <location evidence="1 15">Cytoplasm</location>
    </subcellularLocation>
</comment>
<dbReference type="SUPFAM" id="SSF102114">
    <property type="entry name" value="Radical SAM enzymes"/>
    <property type="match status" value="1"/>
</dbReference>
<sequence length="442" mass="49108">MGLFDAKVPRYTSYPTAPHFSNAVTPGQFASWIEAVPENGTVSLYLHVPFCRRLCWFCACRTQGTATLGPVETYVETLKAELDLLKRHLPRGVKLSRLHWGGGTPTLLSPDLMRALIDKVHEVAEFADNAEFSVEIDPNELDGERLDVLAAGGMNRASIGVQDFDEEIQQTIGRPQGYDVTREAVEMIRERGVHSLNADILYGLPHQTRSRITETVQKLLSFAPDRVALYGYAHVPWMAKRQQMIPSEALPTPAERLDLFDTARRLFVWDGYAEIGIDHFAAPDDGLAIAQKTGRLRRNFQGYTDDTSKVLIGLGASSISKFPQGYAQNAPSTGVYTGSIRDGRFATAKGHAFSGEDTLRARMIEMLMCDFRIRSGELMRDYGISESALNAMFKRVNNAFEGLLEITEDGLFVPVEARPLTRMIARHFDAYDLSKAGHSSAV</sequence>
<keyword evidence="7 15" id="KW-0949">S-adenosyl-L-methionine</keyword>
<reference evidence="19 20" key="1">
    <citation type="journal article" date="2010" name="J. Bacteriol.">
        <title>Genome sequences of Pelagibaca bermudensis HTCC2601T and Maritimibacter alkaliphilus HTCC2654T, the type strains of two marine Roseobacter genera.</title>
        <authorList>
            <person name="Thrash J.C."/>
            <person name="Cho J.C."/>
            <person name="Ferriera S."/>
            <person name="Johnson J."/>
            <person name="Vergin K.L."/>
            <person name="Giovannoni S.J."/>
        </authorList>
    </citation>
    <scope>NUCLEOTIDE SEQUENCE [LARGE SCALE GENOMIC DNA]</scope>
    <source>
        <strain evidence="20">DSM 26914 / JCM 13377 / KCTC 12554 / HTCC2601</strain>
    </source>
</reference>
<dbReference type="UniPathway" id="UPA00251">
    <property type="reaction ID" value="UER00323"/>
</dbReference>
<accession>Q0FNL3</accession>
<keyword evidence="12 15" id="KW-0627">Porphyrin biosynthesis</keyword>
<feature type="binding site" evidence="16">
    <location>
        <position position="135"/>
    </location>
    <ligand>
        <name>S-adenosyl-L-methionine</name>
        <dbReference type="ChEBI" id="CHEBI:59789"/>
        <label>1</label>
    </ligand>
</feature>
<feature type="binding site" evidence="16">
    <location>
        <position position="233"/>
    </location>
    <ligand>
        <name>S-adenosyl-L-methionine</name>
        <dbReference type="ChEBI" id="CHEBI:59789"/>
        <label>2</label>
    </ligand>
</feature>
<comment type="subunit">
    <text evidence="4">Monomer.</text>
</comment>
<evidence type="ECO:0000256" key="4">
    <source>
        <dbReference type="ARBA" id="ARBA00011245"/>
    </source>
</evidence>
<feature type="binding site" evidence="17">
    <location>
        <position position="51"/>
    </location>
    <ligand>
        <name>[4Fe-4S] cluster</name>
        <dbReference type="ChEBI" id="CHEBI:49883"/>
        <note>4Fe-4S-S-AdoMet</note>
    </ligand>
</feature>
<evidence type="ECO:0000256" key="12">
    <source>
        <dbReference type="ARBA" id="ARBA00023244"/>
    </source>
</evidence>
<evidence type="ECO:0000256" key="15">
    <source>
        <dbReference type="PIRNR" id="PIRNR000167"/>
    </source>
</evidence>
<dbReference type="SMART" id="SM00729">
    <property type="entry name" value="Elp3"/>
    <property type="match status" value="1"/>
</dbReference>
<dbReference type="GO" id="GO:0051539">
    <property type="term" value="F:4 iron, 4 sulfur cluster binding"/>
    <property type="evidence" value="ECO:0007669"/>
    <property type="project" value="UniProtKB-KW"/>
</dbReference>
<evidence type="ECO:0000256" key="9">
    <source>
        <dbReference type="ARBA" id="ARBA00023002"/>
    </source>
</evidence>
<comment type="catalytic activity">
    <reaction evidence="14 15">
        <text>coproporphyrinogen III + 2 S-adenosyl-L-methionine = protoporphyrinogen IX + 2 5'-deoxyadenosine + 2 L-methionine + 2 CO2</text>
        <dbReference type="Rhea" id="RHEA:15425"/>
        <dbReference type="ChEBI" id="CHEBI:16526"/>
        <dbReference type="ChEBI" id="CHEBI:17319"/>
        <dbReference type="ChEBI" id="CHEBI:57307"/>
        <dbReference type="ChEBI" id="CHEBI:57309"/>
        <dbReference type="ChEBI" id="CHEBI:57844"/>
        <dbReference type="ChEBI" id="CHEBI:59789"/>
        <dbReference type="EC" id="1.3.98.3"/>
    </reaction>
</comment>
<dbReference type="Gene3D" id="1.10.10.920">
    <property type="match status" value="1"/>
</dbReference>
<keyword evidence="8 15" id="KW-0479">Metal-binding</keyword>
<dbReference type="Pfam" id="PF04055">
    <property type="entry name" value="Radical_SAM"/>
    <property type="match status" value="1"/>
</dbReference>
<feature type="binding site" evidence="16">
    <location>
        <position position="319"/>
    </location>
    <ligand>
        <name>S-adenosyl-L-methionine</name>
        <dbReference type="ChEBI" id="CHEBI:59789"/>
        <label>1</label>
    </ligand>
</feature>
<feature type="binding site" evidence="16">
    <location>
        <begin position="103"/>
        <end position="104"/>
    </location>
    <ligand>
        <name>S-adenosyl-L-methionine</name>
        <dbReference type="ChEBI" id="CHEBI:59789"/>
        <label>2</label>
    </ligand>
</feature>
<feature type="binding site" evidence="16">
    <location>
        <position position="102"/>
    </location>
    <ligand>
        <name>S-adenosyl-L-methionine</name>
        <dbReference type="ChEBI" id="CHEBI:59789"/>
        <label>1</label>
    </ligand>
</feature>
<evidence type="ECO:0000256" key="11">
    <source>
        <dbReference type="ARBA" id="ARBA00023014"/>
    </source>
</evidence>
<feature type="binding site" evidence="16">
    <location>
        <position position="45"/>
    </location>
    <ligand>
        <name>S-adenosyl-L-methionine</name>
        <dbReference type="ChEBI" id="CHEBI:59789"/>
        <label>1</label>
    </ligand>
</feature>
<evidence type="ECO:0000256" key="8">
    <source>
        <dbReference type="ARBA" id="ARBA00022723"/>
    </source>
</evidence>
<comment type="function">
    <text evidence="13">Involved in the heme biosynthesis. Catalyzes the anaerobic oxidative decarboxylation of propionate groups of rings A and B of coproporphyrinogen III to yield the vinyl groups in protoporphyrinogen IX.</text>
</comment>
<dbReference type="eggNOG" id="COG0635">
    <property type="taxonomic scope" value="Bacteria"/>
</dbReference>
<evidence type="ECO:0000256" key="14">
    <source>
        <dbReference type="ARBA" id="ARBA00048321"/>
    </source>
</evidence>
<dbReference type="SFLD" id="SFLDG01065">
    <property type="entry name" value="anaerobic_coproporphyrinogen-I"/>
    <property type="match status" value="1"/>
</dbReference>
<dbReference type="GO" id="GO:0006782">
    <property type="term" value="P:protoporphyrinogen IX biosynthetic process"/>
    <property type="evidence" value="ECO:0007669"/>
    <property type="project" value="UniProtKB-UniPathway"/>
</dbReference>
<comment type="caution">
    <text evidence="19">The sequence shown here is derived from an EMBL/GenBank/DDBJ whole genome shotgun (WGS) entry which is preliminary data.</text>
</comment>
<dbReference type="GO" id="GO:0005737">
    <property type="term" value="C:cytoplasm"/>
    <property type="evidence" value="ECO:0007669"/>
    <property type="project" value="UniProtKB-SubCell"/>
</dbReference>
<dbReference type="NCBIfam" id="TIGR00538">
    <property type="entry name" value="hemN"/>
    <property type="match status" value="1"/>
</dbReference>
<keyword evidence="11 15" id="KW-0411">Iron-sulfur</keyword>
<dbReference type="Proteomes" id="UP000006230">
    <property type="component" value="Unassembled WGS sequence"/>
</dbReference>
<gene>
    <name evidence="19" type="ORF">R2601_10519</name>
</gene>
<evidence type="ECO:0000256" key="16">
    <source>
        <dbReference type="PIRSR" id="PIRSR000167-1"/>
    </source>
</evidence>
<evidence type="ECO:0000313" key="19">
    <source>
        <dbReference type="EMBL" id="EAU45731.1"/>
    </source>
</evidence>
<dbReference type="GO" id="GO:0051989">
    <property type="term" value="F:coproporphyrinogen dehydrogenase activity"/>
    <property type="evidence" value="ECO:0007669"/>
    <property type="project" value="UniProtKB-EC"/>
</dbReference>
<dbReference type="STRING" id="314265.R2601_10519"/>
<dbReference type="InterPro" id="IPR006638">
    <property type="entry name" value="Elp3/MiaA/NifB-like_rSAM"/>
</dbReference>
<dbReference type="InterPro" id="IPR004558">
    <property type="entry name" value="Coprogen_oxidase_HemN"/>
</dbReference>
<dbReference type="PANTHER" id="PTHR13932:SF6">
    <property type="entry name" value="OXYGEN-INDEPENDENT COPROPORPHYRINOGEN III OXIDASE"/>
    <property type="match status" value="1"/>
</dbReference>
<feature type="binding site" evidence="16">
    <location>
        <position position="174"/>
    </location>
    <ligand>
        <name>S-adenosyl-L-methionine</name>
        <dbReference type="ChEBI" id="CHEBI:59789"/>
        <label>2</label>
    </ligand>
</feature>
<name>Q0FNL3_SALBH</name>
<evidence type="ECO:0000256" key="10">
    <source>
        <dbReference type="ARBA" id="ARBA00023004"/>
    </source>
</evidence>
<comment type="cofactor">
    <cofactor evidence="15 17">
        <name>[4Fe-4S] cluster</name>
        <dbReference type="ChEBI" id="CHEBI:49883"/>
    </cofactor>
    <text evidence="15 17">Binds 1 [4Fe-4S] cluster. The cluster is coordinated with 3 cysteines and an exchangeable S-adenosyl-L-methionine.</text>
</comment>
<keyword evidence="5 15" id="KW-0004">4Fe-4S</keyword>
<dbReference type="GO" id="GO:0046872">
    <property type="term" value="F:metal ion binding"/>
    <property type="evidence" value="ECO:0007669"/>
    <property type="project" value="UniProtKB-KW"/>
</dbReference>
<proteinExistence type="inferred from homology"/>
<comment type="pathway">
    <text evidence="2 15">Porphyrin-containing compound metabolism; protoporphyrin-IX biosynthesis; protoporphyrinogen-IX from coproporphyrinogen-III (AdoMet route): step 1/1.</text>
</comment>
<evidence type="ECO:0000256" key="13">
    <source>
        <dbReference type="ARBA" id="ARBA00024295"/>
    </source>
</evidence>
<keyword evidence="10 15" id="KW-0408">Iron</keyword>